<dbReference type="Pfam" id="PF00156">
    <property type="entry name" value="Pribosyltran"/>
    <property type="match status" value="1"/>
</dbReference>
<dbReference type="RefSeq" id="WP_083363255.1">
    <property type="nucleotide sequence ID" value="NZ_LT629742.1"/>
</dbReference>
<evidence type="ECO:0000313" key="3">
    <source>
        <dbReference type="EMBL" id="SDS30081.1"/>
    </source>
</evidence>
<reference evidence="4" key="1">
    <citation type="submission" date="2016-10" db="EMBL/GenBank/DDBJ databases">
        <authorList>
            <person name="Varghese N."/>
            <person name="Submissions S."/>
        </authorList>
    </citation>
    <scope>NUCLEOTIDE SEQUENCE [LARGE SCALE GENOMIC DNA]</scope>
    <source>
        <strain evidence="4">DSM 21772</strain>
    </source>
</reference>
<name>A0A1H1R2S3_9MICO</name>
<dbReference type="InterPro" id="IPR051910">
    <property type="entry name" value="ComF/GntX_DNA_util-trans"/>
</dbReference>
<dbReference type="GO" id="GO:0016757">
    <property type="term" value="F:glycosyltransferase activity"/>
    <property type="evidence" value="ECO:0007669"/>
    <property type="project" value="UniProtKB-KW"/>
</dbReference>
<feature type="domain" description="Phosphoribosyltransferase" evidence="2">
    <location>
        <begin position="182"/>
        <end position="238"/>
    </location>
</feature>
<dbReference type="SUPFAM" id="SSF53271">
    <property type="entry name" value="PRTase-like"/>
    <property type="match status" value="1"/>
</dbReference>
<dbReference type="PANTHER" id="PTHR47505:SF1">
    <property type="entry name" value="DNA UTILIZATION PROTEIN YHGH"/>
    <property type="match status" value="1"/>
</dbReference>
<evidence type="ECO:0000259" key="2">
    <source>
        <dbReference type="Pfam" id="PF00156"/>
    </source>
</evidence>
<dbReference type="OrthoDB" id="5242900at2"/>
<sequence>MASLLPPLPPTLSSALNAALNSSLNSALRTALAEAVAVFAPSECVGCGRPERGLCPGCAAAFAASVPHPAERLGQRVWCGLDYAGPARRALLAFKDAGRTEAARPLAVPLAAAIAAAVAEAPAGAPIELVCVPSDAAALRRRGYHPVGSLLAAAGLRGAPLLAHAASHRDQVGLGRGARRDNLDGALRLRRGTASLAGRRLLLVDDILTTGATAAEAVRALRAAGGTVCGVAVLADTRLRNPPAETRGTFG</sequence>
<organism evidence="3 4">
    <name type="scientific">Microterricola viridarii</name>
    <dbReference type="NCBI Taxonomy" id="412690"/>
    <lineage>
        <taxon>Bacteria</taxon>
        <taxon>Bacillati</taxon>
        <taxon>Actinomycetota</taxon>
        <taxon>Actinomycetes</taxon>
        <taxon>Micrococcales</taxon>
        <taxon>Microbacteriaceae</taxon>
        <taxon>Microterricola</taxon>
    </lineage>
</organism>
<dbReference type="InterPro" id="IPR029057">
    <property type="entry name" value="PRTase-like"/>
</dbReference>
<dbReference type="Proteomes" id="UP000181956">
    <property type="component" value="Chromosome I"/>
</dbReference>
<accession>A0A1H1R2S3</accession>
<keyword evidence="3" id="KW-0328">Glycosyltransferase</keyword>
<dbReference type="InterPro" id="IPR000836">
    <property type="entry name" value="PRTase_dom"/>
</dbReference>
<comment type="similarity">
    <text evidence="1">Belongs to the ComF/GntX family.</text>
</comment>
<keyword evidence="4" id="KW-1185">Reference proteome</keyword>
<dbReference type="STRING" id="412690.SAMN04489834_1228"/>
<proteinExistence type="inferred from homology"/>
<dbReference type="Gene3D" id="3.40.50.2020">
    <property type="match status" value="1"/>
</dbReference>
<dbReference type="PANTHER" id="PTHR47505">
    <property type="entry name" value="DNA UTILIZATION PROTEIN YHGH"/>
    <property type="match status" value="1"/>
</dbReference>
<keyword evidence="3" id="KW-0808">Transferase</keyword>
<evidence type="ECO:0000313" key="4">
    <source>
        <dbReference type="Proteomes" id="UP000181956"/>
    </source>
</evidence>
<dbReference type="EMBL" id="LT629742">
    <property type="protein sequence ID" value="SDS30081.1"/>
    <property type="molecule type" value="Genomic_DNA"/>
</dbReference>
<dbReference type="AlphaFoldDB" id="A0A1H1R2S3"/>
<evidence type="ECO:0000256" key="1">
    <source>
        <dbReference type="ARBA" id="ARBA00008007"/>
    </source>
</evidence>
<dbReference type="CDD" id="cd06223">
    <property type="entry name" value="PRTases_typeI"/>
    <property type="match status" value="1"/>
</dbReference>
<gene>
    <name evidence="3" type="ORF">SAMN04489834_1228</name>
</gene>
<protein>
    <submittedName>
        <fullName evidence="3">Predicted amidophosphoribosyltransferases</fullName>
    </submittedName>
</protein>